<organism evidence="1 2">
    <name type="scientific">Bosea vaviloviae</name>
    <dbReference type="NCBI Taxonomy" id="1526658"/>
    <lineage>
        <taxon>Bacteria</taxon>
        <taxon>Pseudomonadati</taxon>
        <taxon>Pseudomonadota</taxon>
        <taxon>Alphaproteobacteria</taxon>
        <taxon>Hyphomicrobiales</taxon>
        <taxon>Boseaceae</taxon>
        <taxon>Bosea</taxon>
    </lineage>
</organism>
<sequence>MFNRRIQNDFTTDLVERFDSGSTSTADRVGKAEAFDTIVGNEIANDDIDFPDARTASRAGQFICHQA</sequence>
<keyword evidence="2" id="KW-1185">Reference proteome</keyword>
<gene>
    <name evidence="1" type="ORF">AE618_23065</name>
</gene>
<protein>
    <submittedName>
        <fullName evidence="1">Uncharacterized protein</fullName>
    </submittedName>
</protein>
<dbReference type="Proteomes" id="UP000037822">
    <property type="component" value="Unassembled WGS sequence"/>
</dbReference>
<evidence type="ECO:0000313" key="2">
    <source>
        <dbReference type="Proteomes" id="UP000037822"/>
    </source>
</evidence>
<evidence type="ECO:0000313" key="1">
    <source>
        <dbReference type="EMBL" id="KPH76972.1"/>
    </source>
</evidence>
<dbReference type="EMBL" id="LGSZ01000063">
    <property type="protein sequence ID" value="KPH76972.1"/>
    <property type="molecule type" value="Genomic_DNA"/>
</dbReference>
<comment type="caution">
    <text evidence="1">The sequence shown here is derived from an EMBL/GenBank/DDBJ whole genome shotgun (WGS) entry which is preliminary data.</text>
</comment>
<dbReference type="AlphaFoldDB" id="A0A0N1FAH5"/>
<name>A0A0N1FAH5_9HYPH</name>
<accession>A0A0N1FAH5</accession>
<proteinExistence type="predicted"/>
<reference evidence="1 2" key="1">
    <citation type="submission" date="2015-07" db="EMBL/GenBank/DDBJ databases">
        <title>Whole genome sequencing of Bosea vaviloviae isolated from cave pool.</title>
        <authorList>
            <person name="Tan N.E.H."/>
            <person name="Lee Y.P."/>
            <person name="Gan H.M."/>
            <person name="Barton H."/>
            <person name="Savka M.A."/>
        </authorList>
    </citation>
    <scope>NUCLEOTIDE SEQUENCE [LARGE SCALE GENOMIC DNA]</scope>
    <source>
        <strain evidence="1 2">SD260</strain>
    </source>
</reference>